<keyword evidence="1" id="KW-0479">Metal-binding</keyword>
<evidence type="ECO:0000256" key="2">
    <source>
        <dbReference type="SAM" id="MobiDB-lite"/>
    </source>
</evidence>
<dbReference type="AlphaFoldDB" id="A0AAV0QQ53"/>
<feature type="region of interest" description="Disordered" evidence="2">
    <location>
        <begin position="88"/>
        <end position="107"/>
    </location>
</feature>
<evidence type="ECO:0000259" key="3">
    <source>
        <dbReference type="PROSITE" id="PS50158"/>
    </source>
</evidence>
<proteinExistence type="predicted"/>
<dbReference type="Proteomes" id="UP001154282">
    <property type="component" value="Unassembled WGS sequence"/>
</dbReference>
<dbReference type="SUPFAM" id="SSF57756">
    <property type="entry name" value="Retrovirus zinc finger-like domains"/>
    <property type="match status" value="1"/>
</dbReference>
<feature type="non-terminal residue" evidence="4">
    <location>
        <position position="1"/>
    </location>
</feature>
<name>A0AAV0QQ53_9ROSI</name>
<dbReference type="InterPro" id="IPR001878">
    <property type="entry name" value="Znf_CCHC"/>
</dbReference>
<protein>
    <recommendedName>
        <fullName evidence="3">CCHC-type domain-containing protein</fullName>
    </recommendedName>
</protein>
<keyword evidence="5" id="KW-1185">Reference proteome</keyword>
<accession>A0AAV0QQ53</accession>
<feature type="domain" description="CCHC-type" evidence="3">
    <location>
        <begin position="106"/>
        <end position="120"/>
    </location>
</feature>
<keyword evidence="1" id="KW-0862">Zinc</keyword>
<dbReference type="EMBL" id="CAMGYJ010000009">
    <property type="protein sequence ID" value="CAI0546298.1"/>
    <property type="molecule type" value="Genomic_DNA"/>
</dbReference>
<evidence type="ECO:0000313" key="4">
    <source>
        <dbReference type="EMBL" id="CAI0546298.1"/>
    </source>
</evidence>
<feature type="region of interest" description="Disordered" evidence="2">
    <location>
        <begin position="123"/>
        <end position="226"/>
    </location>
</feature>
<comment type="caution">
    <text evidence="4">The sequence shown here is derived from an EMBL/GenBank/DDBJ whole genome shotgun (WGS) entry which is preliminary data.</text>
</comment>
<organism evidence="4 5">
    <name type="scientific">Linum tenue</name>
    <dbReference type="NCBI Taxonomy" id="586396"/>
    <lineage>
        <taxon>Eukaryota</taxon>
        <taxon>Viridiplantae</taxon>
        <taxon>Streptophyta</taxon>
        <taxon>Embryophyta</taxon>
        <taxon>Tracheophyta</taxon>
        <taxon>Spermatophyta</taxon>
        <taxon>Magnoliopsida</taxon>
        <taxon>eudicotyledons</taxon>
        <taxon>Gunneridae</taxon>
        <taxon>Pentapetalae</taxon>
        <taxon>rosids</taxon>
        <taxon>fabids</taxon>
        <taxon>Malpighiales</taxon>
        <taxon>Linaceae</taxon>
        <taxon>Linum</taxon>
    </lineage>
</organism>
<gene>
    <name evidence="4" type="ORF">LITE_LOCUS43903</name>
</gene>
<dbReference type="Gene3D" id="4.10.60.10">
    <property type="entry name" value="Zinc finger, CCHC-type"/>
    <property type="match status" value="1"/>
</dbReference>
<evidence type="ECO:0000313" key="5">
    <source>
        <dbReference type="Proteomes" id="UP001154282"/>
    </source>
</evidence>
<dbReference type="GO" id="GO:0008270">
    <property type="term" value="F:zinc ion binding"/>
    <property type="evidence" value="ECO:0007669"/>
    <property type="project" value="UniProtKB-KW"/>
</dbReference>
<sequence>PKTLESLEEPGRLDESQLFALRYGTIQQHSLQLMLKGAKSSECFKIAREGIQSLCEKLDMVDTGNVDIPDINRPKANEILLDPLQVKAKGSGAKKSKRKKGEPRQCSNCGEFGHYRTRCPHPVGYVKPTSNGDAPNDGVSEEGGGGDDTDVDPPTTQDQSETVQKRRQKHCSKCDSTNHNARTCNGSGPSDDENDDDENDDDDDYEQPRKRPVTRSSKLRIVENLE</sequence>
<feature type="compositionally biased region" description="Polar residues" evidence="2">
    <location>
        <begin position="174"/>
        <end position="188"/>
    </location>
</feature>
<dbReference type="SMART" id="SM00343">
    <property type="entry name" value="ZnF_C2HC"/>
    <property type="match status" value="2"/>
</dbReference>
<dbReference type="PANTHER" id="PTHR23002">
    <property type="entry name" value="ZINC FINGER CCHC DOMAIN CONTAINING PROTEIN"/>
    <property type="match status" value="1"/>
</dbReference>
<reference evidence="4" key="1">
    <citation type="submission" date="2022-08" db="EMBL/GenBank/DDBJ databases">
        <authorList>
            <person name="Gutierrez-Valencia J."/>
        </authorList>
    </citation>
    <scope>NUCLEOTIDE SEQUENCE</scope>
</reference>
<dbReference type="GO" id="GO:0003676">
    <property type="term" value="F:nucleic acid binding"/>
    <property type="evidence" value="ECO:0007669"/>
    <property type="project" value="InterPro"/>
</dbReference>
<dbReference type="PROSITE" id="PS50158">
    <property type="entry name" value="ZF_CCHC"/>
    <property type="match status" value="1"/>
</dbReference>
<evidence type="ECO:0000256" key="1">
    <source>
        <dbReference type="PROSITE-ProRule" id="PRU00047"/>
    </source>
</evidence>
<feature type="compositionally biased region" description="Basic residues" evidence="2">
    <location>
        <begin position="92"/>
        <end position="101"/>
    </location>
</feature>
<keyword evidence="1" id="KW-0863">Zinc-finger</keyword>
<dbReference type="InterPro" id="IPR036875">
    <property type="entry name" value="Znf_CCHC_sf"/>
</dbReference>
<dbReference type="InterPro" id="IPR051714">
    <property type="entry name" value="Znf_CCHC_NABP"/>
</dbReference>
<feature type="compositionally biased region" description="Acidic residues" evidence="2">
    <location>
        <begin position="190"/>
        <end position="205"/>
    </location>
</feature>